<keyword evidence="6" id="KW-1185">Reference proteome</keyword>
<dbReference type="InterPro" id="IPR038980">
    <property type="entry name" value="ATM_plant"/>
</dbReference>
<keyword evidence="3" id="KW-1133">Transmembrane helix</keyword>
<reference evidence="5" key="2">
    <citation type="submission" date="2023-05" db="EMBL/GenBank/DDBJ databases">
        <authorList>
            <person name="Schelkunov M.I."/>
        </authorList>
    </citation>
    <scope>NUCLEOTIDE SEQUENCE</scope>
    <source>
        <strain evidence="5">Hsosn_3</strain>
        <tissue evidence="5">Leaf</tissue>
    </source>
</reference>
<evidence type="ECO:0000256" key="3">
    <source>
        <dbReference type="SAM" id="Phobius"/>
    </source>
</evidence>
<keyword evidence="2" id="KW-0418">Kinase</keyword>
<keyword evidence="3" id="KW-0472">Membrane</keyword>
<evidence type="ECO:0000313" key="5">
    <source>
        <dbReference type="EMBL" id="KAK1369688.1"/>
    </source>
</evidence>
<evidence type="ECO:0000256" key="1">
    <source>
        <dbReference type="ARBA" id="ARBA00022679"/>
    </source>
</evidence>
<gene>
    <name evidence="5" type="ORF">POM88_035780</name>
</gene>
<dbReference type="GO" id="GO:0004674">
    <property type="term" value="F:protein serine/threonine kinase activity"/>
    <property type="evidence" value="ECO:0007669"/>
    <property type="project" value="InterPro"/>
</dbReference>
<sequence length="269" mass="30695">MYEFYNDIFVQENEKAKAFQEVCKNFRPVMHYFFLESVAASLMVGYIVGLGDRHSMNILIDQATAEVVHTDLGAAFEHGLMLKTPERKEGVESSYPEGGNHNQFCLCGRPLFNGQSETPRPGLVTFDPHKYDNLSFTRQGTGIGLNKGDLRENSNVCTYLEEQKNFQREDGYIFACRPLFSLFVLVLPYIAMLSSQIITFEHEGNWSKALEYYDLQGRSEPIVPASNFFPENSLRREHCSFPLTEDEMSIRKPYEGQSDPYSNLAALMC</sequence>
<accession>A0AAD8HNV8</accession>
<dbReference type="Pfam" id="PF00454">
    <property type="entry name" value="PI3_PI4_kinase"/>
    <property type="match status" value="1"/>
</dbReference>
<feature type="domain" description="PI3K/PI4K catalytic" evidence="4">
    <location>
        <begin position="1"/>
        <end position="175"/>
    </location>
</feature>
<reference evidence="5" key="1">
    <citation type="submission" date="2023-02" db="EMBL/GenBank/DDBJ databases">
        <title>Genome of toxic invasive species Heracleum sosnowskyi carries increased number of genes despite the absence of recent whole-genome duplications.</title>
        <authorList>
            <person name="Schelkunov M."/>
            <person name="Shtratnikova V."/>
            <person name="Makarenko M."/>
            <person name="Klepikova A."/>
            <person name="Omelchenko D."/>
            <person name="Novikova G."/>
            <person name="Obukhova E."/>
            <person name="Bogdanov V."/>
            <person name="Penin A."/>
            <person name="Logacheva M."/>
        </authorList>
    </citation>
    <scope>NUCLEOTIDE SEQUENCE</scope>
    <source>
        <strain evidence="5">Hsosn_3</strain>
        <tissue evidence="5">Leaf</tissue>
    </source>
</reference>
<dbReference type="SUPFAM" id="SSF56112">
    <property type="entry name" value="Protein kinase-like (PK-like)"/>
    <property type="match status" value="1"/>
</dbReference>
<dbReference type="PROSITE" id="PS00916">
    <property type="entry name" value="PI3_4_KINASE_2"/>
    <property type="match status" value="1"/>
</dbReference>
<keyword evidence="3" id="KW-0812">Transmembrane</keyword>
<evidence type="ECO:0000259" key="4">
    <source>
        <dbReference type="PROSITE" id="PS50290"/>
    </source>
</evidence>
<dbReference type="Gene3D" id="1.10.1070.11">
    <property type="entry name" value="Phosphatidylinositol 3-/4-kinase, catalytic domain"/>
    <property type="match status" value="1"/>
</dbReference>
<proteinExistence type="predicted"/>
<dbReference type="PANTHER" id="PTHR37079">
    <property type="entry name" value="SERINE/THREONINE-PROTEIN KINASE ATM"/>
    <property type="match status" value="1"/>
</dbReference>
<dbReference type="PROSITE" id="PS50290">
    <property type="entry name" value="PI3_4_KINASE_3"/>
    <property type="match status" value="1"/>
</dbReference>
<dbReference type="Proteomes" id="UP001237642">
    <property type="component" value="Unassembled WGS sequence"/>
</dbReference>
<feature type="transmembrane region" description="Helical" evidence="3">
    <location>
        <begin position="29"/>
        <end position="49"/>
    </location>
</feature>
<dbReference type="AlphaFoldDB" id="A0AAD8HNV8"/>
<name>A0AAD8HNV8_9APIA</name>
<dbReference type="InterPro" id="IPR011009">
    <property type="entry name" value="Kinase-like_dom_sf"/>
</dbReference>
<feature type="transmembrane region" description="Helical" evidence="3">
    <location>
        <begin position="172"/>
        <end position="191"/>
    </location>
</feature>
<keyword evidence="1" id="KW-0808">Transferase</keyword>
<evidence type="ECO:0000313" key="6">
    <source>
        <dbReference type="Proteomes" id="UP001237642"/>
    </source>
</evidence>
<evidence type="ECO:0000256" key="2">
    <source>
        <dbReference type="ARBA" id="ARBA00022777"/>
    </source>
</evidence>
<dbReference type="EMBL" id="JAUIZM010000008">
    <property type="protein sequence ID" value="KAK1369688.1"/>
    <property type="molecule type" value="Genomic_DNA"/>
</dbReference>
<protein>
    <recommendedName>
        <fullName evidence="4">PI3K/PI4K catalytic domain-containing protein</fullName>
    </recommendedName>
</protein>
<dbReference type="GO" id="GO:0006974">
    <property type="term" value="P:DNA damage response"/>
    <property type="evidence" value="ECO:0007669"/>
    <property type="project" value="InterPro"/>
</dbReference>
<dbReference type="PANTHER" id="PTHR37079:SF4">
    <property type="entry name" value="SERINE_THREONINE-PROTEIN KINASE ATM"/>
    <property type="match status" value="1"/>
</dbReference>
<dbReference type="InterPro" id="IPR036940">
    <property type="entry name" value="PI3/4_kinase_cat_sf"/>
</dbReference>
<comment type="caution">
    <text evidence="5">The sequence shown here is derived from an EMBL/GenBank/DDBJ whole genome shotgun (WGS) entry which is preliminary data.</text>
</comment>
<organism evidence="5 6">
    <name type="scientific">Heracleum sosnowskyi</name>
    <dbReference type="NCBI Taxonomy" id="360622"/>
    <lineage>
        <taxon>Eukaryota</taxon>
        <taxon>Viridiplantae</taxon>
        <taxon>Streptophyta</taxon>
        <taxon>Embryophyta</taxon>
        <taxon>Tracheophyta</taxon>
        <taxon>Spermatophyta</taxon>
        <taxon>Magnoliopsida</taxon>
        <taxon>eudicotyledons</taxon>
        <taxon>Gunneridae</taxon>
        <taxon>Pentapetalae</taxon>
        <taxon>asterids</taxon>
        <taxon>campanulids</taxon>
        <taxon>Apiales</taxon>
        <taxon>Apiaceae</taxon>
        <taxon>Apioideae</taxon>
        <taxon>apioid superclade</taxon>
        <taxon>Tordylieae</taxon>
        <taxon>Tordyliinae</taxon>
        <taxon>Heracleum</taxon>
    </lineage>
</organism>
<dbReference type="InterPro" id="IPR018936">
    <property type="entry name" value="PI3/4_kinase_CS"/>
</dbReference>
<dbReference type="InterPro" id="IPR000403">
    <property type="entry name" value="PI3/4_kinase_cat_dom"/>
</dbReference>